<organism evidence="2 3">
    <name type="scientific">Parelaphostrongylus tenuis</name>
    <name type="common">Meningeal worm</name>
    <dbReference type="NCBI Taxonomy" id="148309"/>
    <lineage>
        <taxon>Eukaryota</taxon>
        <taxon>Metazoa</taxon>
        <taxon>Ecdysozoa</taxon>
        <taxon>Nematoda</taxon>
        <taxon>Chromadorea</taxon>
        <taxon>Rhabditida</taxon>
        <taxon>Rhabditina</taxon>
        <taxon>Rhabditomorpha</taxon>
        <taxon>Strongyloidea</taxon>
        <taxon>Metastrongylidae</taxon>
        <taxon>Parelaphostrongylus</taxon>
    </lineage>
</organism>
<reference evidence="2" key="1">
    <citation type="submission" date="2021-06" db="EMBL/GenBank/DDBJ databases">
        <title>Parelaphostrongylus tenuis whole genome reference sequence.</title>
        <authorList>
            <person name="Garwood T.J."/>
            <person name="Larsen P.A."/>
            <person name="Fountain-Jones N.M."/>
            <person name="Garbe J.R."/>
            <person name="Macchietto M.G."/>
            <person name="Kania S.A."/>
            <person name="Gerhold R.W."/>
            <person name="Richards J.E."/>
            <person name="Wolf T.M."/>
        </authorList>
    </citation>
    <scope>NUCLEOTIDE SEQUENCE</scope>
    <source>
        <strain evidence="2">MNPRO001-30</strain>
        <tissue evidence="2">Meninges</tissue>
    </source>
</reference>
<proteinExistence type="predicted"/>
<comment type="caution">
    <text evidence="2">The sequence shown here is derived from an EMBL/GenBank/DDBJ whole genome shotgun (WGS) entry which is preliminary data.</text>
</comment>
<feature type="region of interest" description="Disordered" evidence="1">
    <location>
        <begin position="1"/>
        <end position="27"/>
    </location>
</feature>
<name>A0AAD5R197_PARTN</name>
<accession>A0AAD5R197</accession>
<gene>
    <name evidence="2" type="ORF">KIN20_028449</name>
</gene>
<evidence type="ECO:0000313" key="3">
    <source>
        <dbReference type="Proteomes" id="UP001196413"/>
    </source>
</evidence>
<dbReference type="Proteomes" id="UP001196413">
    <property type="component" value="Unassembled WGS sequence"/>
</dbReference>
<dbReference type="AlphaFoldDB" id="A0AAD5R197"/>
<sequence length="77" mass="8768">MIGFQEYRQERTKRRRPSNNPATSPKDGIAHMYCYRGIVTRAILLVQRSTPKWVVLGFAMGNKVARPFTSNLAAKSK</sequence>
<dbReference type="EMBL" id="JAHQIW010005936">
    <property type="protein sequence ID" value="KAJ1367518.1"/>
    <property type="molecule type" value="Genomic_DNA"/>
</dbReference>
<keyword evidence="3" id="KW-1185">Reference proteome</keyword>
<protein>
    <submittedName>
        <fullName evidence="2">Uncharacterized protein</fullName>
    </submittedName>
</protein>
<evidence type="ECO:0000313" key="2">
    <source>
        <dbReference type="EMBL" id="KAJ1367518.1"/>
    </source>
</evidence>
<evidence type="ECO:0000256" key="1">
    <source>
        <dbReference type="SAM" id="MobiDB-lite"/>
    </source>
</evidence>